<reference evidence="4" key="1">
    <citation type="submission" date="2018-11" db="EMBL/GenBank/DDBJ databases">
        <authorList>
            <person name="Alioto T."/>
            <person name="Alioto T."/>
        </authorList>
    </citation>
    <scope>NUCLEOTIDE SEQUENCE</scope>
</reference>
<feature type="domain" description="Mab-21-like nucleotidyltransferase" evidence="2">
    <location>
        <begin position="174"/>
        <end position="245"/>
    </location>
</feature>
<dbReference type="InterPro" id="IPR046906">
    <property type="entry name" value="Mab-21_HhH/H2TH-like"/>
</dbReference>
<dbReference type="InterPro" id="IPR024810">
    <property type="entry name" value="MAB21L/cGLR"/>
</dbReference>
<sequence length="626" mass="72785">MYLFLYLGDLSLTGSDFKKWGIEYLVNTIGTETEIRTRQRICKIKDDITNIIDLDISCVTSGSLAEGLDLQGSDLDVMQIFNMIDVIQNERDIKYEYERTTLITETDTGYPGFVKLRLIAQKGQESLYLKSNCFETASKGRYLSTARFIDNILNTGRHLTLFKHGTGVSNRQKTLDMVFCFRLNNLSFYATEWSSRPRKQWPSRILIEKIAKNECLVVPKGPYKVSDCNFFWRISTSLAEKLLVHSFTFPQILCYGLLKLTFQRIISTHTNVKDLLCSYFLKTAMFWVSEEVEIETFELSNLLHCFNLCFAKLISWVKRCYCPNYFIPKNNMFLGKINKGNNKALLGILESITIKRIEELIDYALQSYNGNCDPLGKHTERSFMMIDFLFYRLNKTQFVRDISKCNKVLEFIEFVQESEPSAYIKDVCKFYHAELSQNAAQLLPPVPATIKSCKIFELYHKHLENGTAKDAVSGRLLYASFYYVTGQYDQSLNIVDDILSKNTNDMIYLSCHEYDKNHIKQYKRNVNSVMKLNLNERMKKATKGYVWFLKHSPLIPKELQYLVENEDDSILPITLCHWLQCFCNFHLGDICKAEQALLNLRSKGEQEYLFYNTKIADDDQNQDVFV</sequence>
<evidence type="ECO:0000259" key="2">
    <source>
        <dbReference type="Pfam" id="PF03281"/>
    </source>
</evidence>
<name>A0A8B6D1D3_MYTGA</name>
<evidence type="ECO:0000313" key="5">
    <source>
        <dbReference type="Proteomes" id="UP000596742"/>
    </source>
</evidence>
<dbReference type="EMBL" id="UYJE01002756">
    <property type="protein sequence ID" value="VDI13408.1"/>
    <property type="molecule type" value="Genomic_DNA"/>
</dbReference>
<accession>A0A8B6D1D3</accession>
<feature type="domain" description="Mab-21-like HhH/H2TH-like" evidence="3">
    <location>
        <begin position="268"/>
        <end position="344"/>
    </location>
</feature>
<protein>
    <recommendedName>
        <fullName evidence="6">Mab-21-like HhH/H2TH-like domain-containing protein</fullName>
    </recommendedName>
</protein>
<evidence type="ECO:0000256" key="1">
    <source>
        <dbReference type="ARBA" id="ARBA00008307"/>
    </source>
</evidence>
<comment type="caution">
    <text evidence="4">The sequence shown here is derived from an EMBL/GenBank/DDBJ whole genome shotgun (WGS) entry which is preliminary data.</text>
</comment>
<dbReference type="Pfam" id="PF20266">
    <property type="entry name" value="Mab-21_C"/>
    <property type="match status" value="1"/>
</dbReference>
<dbReference type="Pfam" id="PF03281">
    <property type="entry name" value="Mab-21"/>
    <property type="match status" value="1"/>
</dbReference>
<gene>
    <name evidence="4" type="ORF">MGAL_10B015266</name>
</gene>
<dbReference type="PANTHER" id="PTHR10656:SF69">
    <property type="entry name" value="MAB-21-LIKE HHH_H2TH-LIKE DOMAIN-CONTAINING PROTEIN"/>
    <property type="match status" value="1"/>
</dbReference>
<evidence type="ECO:0000259" key="3">
    <source>
        <dbReference type="Pfam" id="PF20266"/>
    </source>
</evidence>
<evidence type="ECO:0000313" key="4">
    <source>
        <dbReference type="EMBL" id="VDI13408.1"/>
    </source>
</evidence>
<dbReference type="AlphaFoldDB" id="A0A8B6D1D3"/>
<evidence type="ECO:0008006" key="6">
    <source>
        <dbReference type="Google" id="ProtNLM"/>
    </source>
</evidence>
<dbReference type="InterPro" id="IPR046903">
    <property type="entry name" value="Mab-21-like_nuc_Trfase"/>
</dbReference>
<keyword evidence="5" id="KW-1185">Reference proteome</keyword>
<dbReference type="OrthoDB" id="6126910at2759"/>
<organism evidence="4 5">
    <name type="scientific">Mytilus galloprovincialis</name>
    <name type="common">Mediterranean mussel</name>
    <dbReference type="NCBI Taxonomy" id="29158"/>
    <lineage>
        <taxon>Eukaryota</taxon>
        <taxon>Metazoa</taxon>
        <taxon>Spiralia</taxon>
        <taxon>Lophotrochozoa</taxon>
        <taxon>Mollusca</taxon>
        <taxon>Bivalvia</taxon>
        <taxon>Autobranchia</taxon>
        <taxon>Pteriomorphia</taxon>
        <taxon>Mytilida</taxon>
        <taxon>Mytiloidea</taxon>
        <taxon>Mytilidae</taxon>
        <taxon>Mytilinae</taxon>
        <taxon>Mytilus</taxon>
    </lineage>
</organism>
<proteinExistence type="inferred from homology"/>
<dbReference type="SMART" id="SM01265">
    <property type="entry name" value="Mab-21"/>
    <property type="match status" value="1"/>
</dbReference>
<dbReference type="PANTHER" id="PTHR10656">
    <property type="entry name" value="CELL FATE DETERMINING PROTEIN MAB21-RELATED"/>
    <property type="match status" value="1"/>
</dbReference>
<dbReference type="Proteomes" id="UP000596742">
    <property type="component" value="Unassembled WGS sequence"/>
</dbReference>
<comment type="similarity">
    <text evidence="1">Belongs to the mab-21 family.</text>
</comment>
<dbReference type="Gene3D" id="1.10.1410.40">
    <property type="match status" value="1"/>
</dbReference>